<feature type="compositionally biased region" description="Basic residues" evidence="13">
    <location>
        <begin position="587"/>
        <end position="597"/>
    </location>
</feature>
<feature type="compositionally biased region" description="Polar residues" evidence="13">
    <location>
        <begin position="643"/>
        <end position="665"/>
    </location>
</feature>
<keyword evidence="6" id="KW-0949">S-adenosyl-L-methionine</keyword>
<evidence type="ECO:0000313" key="15">
    <source>
        <dbReference type="EMBL" id="JAG78572.1"/>
    </source>
</evidence>
<proteinExistence type="inferred from homology"/>
<feature type="signal peptide" evidence="14">
    <location>
        <begin position="1"/>
        <end position="21"/>
    </location>
</feature>
<keyword evidence="4" id="KW-0489">Methyltransferase</keyword>
<evidence type="ECO:0000256" key="4">
    <source>
        <dbReference type="ARBA" id="ARBA00022603"/>
    </source>
</evidence>
<name>A0A0C9RNW6_9HYME</name>
<dbReference type="InterPro" id="IPR026610">
    <property type="entry name" value="Hen1"/>
</dbReference>
<keyword evidence="7" id="KW-0479">Metal-binding</keyword>
<reference evidence="16" key="1">
    <citation type="submission" date="2015-01" db="EMBL/GenBank/DDBJ databases">
        <title>Transcriptome Assembly of Fopius arisanus.</title>
        <authorList>
            <person name="Geib S."/>
        </authorList>
    </citation>
    <scope>NUCLEOTIDE SEQUENCE</scope>
</reference>
<dbReference type="GO" id="GO:0001510">
    <property type="term" value="P:RNA methylation"/>
    <property type="evidence" value="ECO:0007669"/>
    <property type="project" value="InterPro"/>
</dbReference>
<evidence type="ECO:0000256" key="8">
    <source>
        <dbReference type="ARBA" id="ARBA00022842"/>
    </source>
</evidence>
<dbReference type="InterPro" id="IPR029063">
    <property type="entry name" value="SAM-dependent_MTases_sf"/>
</dbReference>
<keyword evidence="5" id="KW-0808">Transferase</keyword>
<dbReference type="GO" id="GO:0003723">
    <property type="term" value="F:RNA binding"/>
    <property type="evidence" value="ECO:0007669"/>
    <property type="project" value="UniProtKB-KW"/>
</dbReference>
<feature type="chain" id="PRO_5007394533" description="Small RNA 2'-O-methyltransferase" evidence="14">
    <location>
        <begin position="22"/>
        <end position="835"/>
    </location>
</feature>
<keyword evidence="9" id="KW-0694">RNA-binding</keyword>
<evidence type="ECO:0000313" key="16">
    <source>
        <dbReference type="EMBL" id="JAG78573.1"/>
    </source>
</evidence>
<keyword evidence="8" id="KW-0460">Magnesium</keyword>
<evidence type="ECO:0000256" key="6">
    <source>
        <dbReference type="ARBA" id="ARBA00022691"/>
    </source>
</evidence>
<dbReference type="EMBL" id="GBYB01008806">
    <property type="protein sequence ID" value="JAG78573.1"/>
    <property type="molecule type" value="Transcribed_RNA"/>
</dbReference>
<evidence type="ECO:0000256" key="10">
    <source>
        <dbReference type="ARBA" id="ARBA00023158"/>
    </source>
</evidence>
<organism evidence="16">
    <name type="scientific">Fopius arisanus</name>
    <dbReference type="NCBI Taxonomy" id="64838"/>
    <lineage>
        <taxon>Eukaryota</taxon>
        <taxon>Metazoa</taxon>
        <taxon>Ecdysozoa</taxon>
        <taxon>Arthropoda</taxon>
        <taxon>Hexapoda</taxon>
        <taxon>Insecta</taxon>
        <taxon>Pterygota</taxon>
        <taxon>Neoptera</taxon>
        <taxon>Endopterygota</taxon>
        <taxon>Hymenoptera</taxon>
        <taxon>Apocrita</taxon>
        <taxon>Ichneumonoidea</taxon>
        <taxon>Braconidae</taxon>
        <taxon>Opiinae</taxon>
        <taxon>Fopius</taxon>
    </lineage>
</organism>
<dbReference type="GO" id="GO:0090486">
    <property type="term" value="F:small RNA 2'-O-methyltransferase activity"/>
    <property type="evidence" value="ECO:0007669"/>
    <property type="project" value="UniProtKB-EC"/>
</dbReference>
<evidence type="ECO:0000256" key="7">
    <source>
        <dbReference type="ARBA" id="ARBA00022723"/>
    </source>
</evidence>
<dbReference type="EC" id="2.1.1.386" evidence="11"/>
<keyword evidence="10" id="KW-0943">RNA-mediated gene silencing</keyword>
<dbReference type="GO" id="GO:0030422">
    <property type="term" value="P:siRNA processing"/>
    <property type="evidence" value="ECO:0007669"/>
    <property type="project" value="TreeGrafter"/>
</dbReference>
<evidence type="ECO:0000256" key="14">
    <source>
        <dbReference type="SAM" id="SignalP"/>
    </source>
</evidence>
<feature type="region of interest" description="Disordered" evidence="13">
    <location>
        <begin position="813"/>
        <end position="835"/>
    </location>
</feature>
<feature type="region of interest" description="Disordered" evidence="13">
    <location>
        <begin position="640"/>
        <end position="703"/>
    </location>
</feature>
<dbReference type="PANTHER" id="PTHR21404:SF3">
    <property type="entry name" value="SMALL RNA 2'-O-METHYLTRANSFERASE"/>
    <property type="match status" value="1"/>
</dbReference>
<evidence type="ECO:0000256" key="5">
    <source>
        <dbReference type="ARBA" id="ARBA00022679"/>
    </source>
</evidence>
<dbReference type="EMBL" id="GBYB01008805">
    <property type="protein sequence ID" value="JAG78572.1"/>
    <property type="molecule type" value="Transcribed_RNA"/>
</dbReference>
<protein>
    <recommendedName>
        <fullName evidence="3">Small RNA 2'-O-methyltransferase</fullName>
        <ecNumber evidence="11">2.1.1.386</ecNumber>
    </recommendedName>
</protein>
<dbReference type="GO" id="GO:0046872">
    <property type="term" value="F:metal ion binding"/>
    <property type="evidence" value="ECO:0007669"/>
    <property type="project" value="UniProtKB-KW"/>
</dbReference>
<sequence>MIIVFFHVLFLLGKFIYRNYRDDDPPGDDAEENHEIEGSTSVEVNPSEKKKRVSSYDNNFYGEEGDKIRFSPPAYIQRYHAVATLLQRDEFEGQIRKVVDFGCSELGFFQHLKNTRGIEEILCVDVDRETLERNKRKVEPLTCDYLSTRDVPLTVHILEGSVTDNDEYLENCDAVICIELIEHLYPDTCLNLPLNIFGFIQPKVAVFTTPNADFNVLFKGMTGFRHWDHKFEWSRKEFEDWASNITTRYPNYRVEFSGVCSGPPGSENLGCCSQMATFIRQSEKPRIPCTPGLFKLVSTVKFPYRIDNRSSTEKIVEEATYYLRHYSLNSGKELMGLEMLAKWIDRLSVNTLTNIVKAEGWPVVDDEEMGPSVLCPPLSEYSGCSEDGADHWGTEEPWQQDWLGNCDADEENCDDDEENWDNESESFAASHQIEDFCGNFQECDEKLRTPGNSKDSREYRGCSHDSGDYLIESPGKRAPADELESLNADVTLDSICSMYFQPSTCENNQNFPNNVTNEDFNDELVGDCSSCLRDSFPGNKPNLTSTPVPLERRRIQKPQKNSCQKEFSQLSDTCSSCQQEKNEVMRKLKASNSKRRKSVNESNPSIETPKGFSEQEFLLENMKKPIFNDKLDFCKVRGKNESENSGMTRPLSLCTSGDLQNTGNGTLKDDADKMMSEAKGSPPNSWSPEVMDSGYPNTSSAQDITPECELSSIGQDRISESESPSLAEPPRPLEVHEVENGDLANNNRDGEGNNVIALGENELDDLQPLINVLENDLENENDIYDFQNGFPLWLLRILDAEGALHAVNIHRDEGFDSSDDEDREEVDENENIDEI</sequence>
<accession>A0A0C9RNW6</accession>
<feature type="region of interest" description="Disordered" evidence="13">
    <location>
        <begin position="585"/>
        <end position="609"/>
    </location>
</feature>
<dbReference type="FunFam" id="3.40.50.150:FF:000124">
    <property type="entry name" value="HEN methyltransferase 1"/>
    <property type="match status" value="1"/>
</dbReference>
<evidence type="ECO:0000256" key="13">
    <source>
        <dbReference type="SAM" id="MobiDB-lite"/>
    </source>
</evidence>
<dbReference type="GO" id="GO:0005634">
    <property type="term" value="C:nucleus"/>
    <property type="evidence" value="ECO:0007669"/>
    <property type="project" value="TreeGrafter"/>
</dbReference>
<dbReference type="Gene3D" id="3.40.50.150">
    <property type="entry name" value="Vaccinia Virus protein VP39"/>
    <property type="match status" value="1"/>
</dbReference>
<feature type="compositionally biased region" description="Acidic residues" evidence="13">
    <location>
        <begin position="815"/>
        <end position="835"/>
    </location>
</feature>
<keyword evidence="14" id="KW-0732">Signal</keyword>
<evidence type="ECO:0000256" key="9">
    <source>
        <dbReference type="ARBA" id="ARBA00022884"/>
    </source>
</evidence>
<dbReference type="PANTHER" id="PTHR21404">
    <property type="entry name" value="HEN1"/>
    <property type="match status" value="1"/>
</dbReference>
<evidence type="ECO:0000256" key="2">
    <source>
        <dbReference type="ARBA" id="ARBA00009026"/>
    </source>
</evidence>
<evidence type="ECO:0000256" key="11">
    <source>
        <dbReference type="ARBA" id="ARBA00035025"/>
    </source>
</evidence>
<dbReference type="GO" id="GO:0034587">
    <property type="term" value="P:piRNA processing"/>
    <property type="evidence" value="ECO:0007669"/>
    <property type="project" value="TreeGrafter"/>
</dbReference>
<dbReference type="GO" id="GO:0005737">
    <property type="term" value="C:cytoplasm"/>
    <property type="evidence" value="ECO:0007669"/>
    <property type="project" value="TreeGrafter"/>
</dbReference>
<evidence type="ECO:0000256" key="1">
    <source>
        <dbReference type="ARBA" id="ARBA00001946"/>
    </source>
</evidence>
<comment type="cofactor">
    <cofactor evidence="1">
        <name>Mg(2+)</name>
        <dbReference type="ChEBI" id="CHEBI:18420"/>
    </cofactor>
</comment>
<comment type="similarity">
    <text evidence="2">Belongs to the methyltransferase superfamily. HEN1 family.</text>
</comment>
<feature type="compositionally biased region" description="Basic and acidic residues" evidence="13">
    <location>
        <begin position="667"/>
        <end position="676"/>
    </location>
</feature>
<dbReference type="AlphaFoldDB" id="A0A0C9RNW6"/>
<dbReference type="SUPFAM" id="SSF53335">
    <property type="entry name" value="S-adenosyl-L-methionine-dependent methyltransferases"/>
    <property type="match status" value="1"/>
</dbReference>
<gene>
    <name evidence="16" type="primary">Hen1_1</name>
    <name evidence="15" type="synonym">Hen1_2</name>
    <name evidence="16" type="ORF">g.37929</name>
    <name evidence="15" type="ORF">g.37934</name>
</gene>
<evidence type="ECO:0000256" key="12">
    <source>
        <dbReference type="ARBA" id="ARBA00048418"/>
    </source>
</evidence>
<feature type="region of interest" description="Disordered" evidence="13">
    <location>
        <begin position="26"/>
        <end position="51"/>
    </location>
</feature>
<comment type="catalytic activity">
    <reaction evidence="12">
        <text>small RNA 3'-end nucleotide + S-adenosyl-L-methionine = small RNA 3'-end 2'-O-methylnucleotide + S-adenosyl-L-homocysteine + H(+)</text>
        <dbReference type="Rhea" id="RHEA:37887"/>
        <dbReference type="Rhea" id="RHEA-COMP:10415"/>
        <dbReference type="Rhea" id="RHEA-COMP:10416"/>
        <dbReference type="ChEBI" id="CHEBI:15378"/>
        <dbReference type="ChEBI" id="CHEBI:57856"/>
        <dbReference type="ChEBI" id="CHEBI:59789"/>
        <dbReference type="ChEBI" id="CHEBI:74896"/>
        <dbReference type="ChEBI" id="CHEBI:74898"/>
        <dbReference type="EC" id="2.1.1.386"/>
    </reaction>
</comment>
<evidence type="ECO:0000256" key="3">
    <source>
        <dbReference type="ARBA" id="ARBA00021330"/>
    </source>
</evidence>